<dbReference type="RefSeq" id="WP_176009429.1">
    <property type="nucleotide sequence ID" value="NZ_CP041372.2"/>
</dbReference>
<sequence>MIIGLIRIEAIIYDAQSLKEKRSVIKSVADRIRRQYNVSFSEIDHQNVWQRAEWVALSVSGDRVIVERELQRVIDLLDRNEKLEVTKVDWEWL</sequence>
<dbReference type="SUPFAM" id="SSF103007">
    <property type="entry name" value="Hypothetical protein TT1725"/>
    <property type="match status" value="1"/>
</dbReference>
<dbReference type="Pfam" id="PF04456">
    <property type="entry name" value="DUF503"/>
    <property type="match status" value="1"/>
</dbReference>
<keyword evidence="2" id="KW-1185">Reference proteome</keyword>
<dbReference type="PANTHER" id="PTHR36441:SF1">
    <property type="entry name" value="DUF503 DOMAIN-CONTAINING PROTEIN"/>
    <property type="match status" value="1"/>
</dbReference>
<evidence type="ECO:0000313" key="2">
    <source>
        <dbReference type="Proteomes" id="UP000318138"/>
    </source>
</evidence>
<dbReference type="PANTHER" id="PTHR36441">
    <property type="entry name" value="HYPOTHETICAL CYTOSOLIC PROTEIN"/>
    <property type="match status" value="1"/>
</dbReference>
<organism evidence="1 2">
    <name type="scientific">Paenalkalicoccus suaedae</name>
    <dbReference type="NCBI Taxonomy" id="2592382"/>
    <lineage>
        <taxon>Bacteria</taxon>
        <taxon>Bacillati</taxon>
        <taxon>Bacillota</taxon>
        <taxon>Bacilli</taxon>
        <taxon>Bacillales</taxon>
        <taxon>Bacillaceae</taxon>
        <taxon>Paenalkalicoccus</taxon>
    </lineage>
</organism>
<reference evidence="2" key="1">
    <citation type="submission" date="2019-07" db="EMBL/GenBank/DDBJ databases">
        <title>Bacillus alkalisoli sp. nov. isolated from saline soil.</title>
        <authorList>
            <person name="Sun J.-Q."/>
            <person name="Xu L."/>
        </authorList>
    </citation>
    <scope>NUCLEOTIDE SEQUENCE [LARGE SCALE GENOMIC DNA]</scope>
    <source>
        <strain evidence="2">M4U3P1</strain>
    </source>
</reference>
<dbReference type="AlphaFoldDB" id="A0A859FFK9"/>
<dbReference type="InterPro" id="IPR036746">
    <property type="entry name" value="TT1725-like_sf"/>
</dbReference>
<accession>A0A859FFK9</accession>
<dbReference type="Proteomes" id="UP000318138">
    <property type="component" value="Chromosome"/>
</dbReference>
<evidence type="ECO:0000313" key="1">
    <source>
        <dbReference type="EMBL" id="QKS71394.1"/>
    </source>
</evidence>
<dbReference type="EMBL" id="CP041372">
    <property type="protein sequence ID" value="QKS71394.1"/>
    <property type="molecule type" value="Genomic_DNA"/>
</dbReference>
<dbReference type="InterPro" id="IPR007546">
    <property type="entry name" value="DUF503"/>
</dbReference>
<dbReference type="Gene3D" id="3.30.70.1120">
    <property type="entry name" value="TT1725-like"/>
    <property type="match status" value="1"/>
</dbReference>
<gene>
    <name evidence="1" type="ORF">FLK61_32350</name>
</gene>
<dbReference type="KEGG" id="psua:FLK61_32350"/>
<proteinExistence type="predicted"/>
<protein>
    <submittedName>
        <fullName evidence="1">DUF503 domain-containing protein</fullName>
    </submittedName>
</protein>
<name>A0A859FFK9_9BACI</name>